<dbReference type="EMBL" id="GECL01002490">
    <property type="protein sequence ID" value="JAP03634.1"/>
    <property type="molecule type" value="Transcribed_RNA"/>
</dbReference>
<dbReference type="PANTHER" id="PTHR10146">
    <property type="entry name" value="PROLINE SYNTHETASE CO-TRANSCRIBED BACTERIAL HOMOLOG PROTEIN"/>
    <property type="match status" value="1"/>
</dbReference>
<evidence type="ECO:0000256" key="1">
    <source>
        <dbReference type="ARBA" id="ARBA00022898"/>
    </source>
</evidence>
<dbReference type="Gene3D" id="3.20.20.10">
    <property type="entry name" value="Alanine racemase"/>
    <property type="match status" value="1"/>
</dbReference>
<dbReference type="PANTHER" id="PTHR10146:SF14">
    <property type="entry name" value="PYRIDOXAL PHOSPHATE HOMEOSTASIS PROTEIN"/>
    <property type="match status" value="1"/>
</dbReference>
<comment type="similarity">
    <text evidence="2 4">Belongs to the pyridoxal phosphate-binding protein YggS/PROSC family.</text>
</comment>
<dbReference type="InterPro" id="IPR011078">
    <property type="entry name" value="PyrdxlP_homeostasis"/>
</dbReference>
<dbReference type="HAMAP" id="MF_02087">
    <property type="entry name" value="PLP_homeostasis"/>
    <property type="match status" value="1"/>
</dbReference>
<dbReference type="PROSITE" id="PS01211">
    <property type="entry name" value="UPF0001"/>
    <property type="match status" value="1"/>
</dbReference>
<comment type="function">
    <text evidence="2">Pyridoxal 5'-phosphate (PLP)-binding protein, which may be involved in intracellular homeostatic regulation of pyridoxal 5'-phosphate (PLP), the active form of vitamin B6.</text>
</comment>
<evidence type="ECO:0000313" key="6">
    <source>
        <dbReference type="EMBL" id="JAP03634.1"/>
    </source>
</evidence>
<reference evidence="6" key="1">
    <citation type="journal article" date="2018" name="J. Proteomics">
        <title>Exploring the molecular complexity of Triatoma dimidiata sialome.</title>
        <authorList>
            <person name="Santiago P.B."/>
            <person name="de Araujo C.N."/>
            <person name="Charneau S."/>
            <person name="Bastos I.M.D."/>
            <person name="Assumpcao T.C.F."/>
            <person name="Queiroz R.M.L."/>
            <person name="Praca Y.R."/>
            <person name="Cordeiro T.M."/>
            <person name="Garcia C.H.S."/>
            <person name="da Silva I.G."/>
            <person name="Raiol T."/>
            <person name="Motta F.N."/>
            <person name="de Araujo Oliveira J.V."/>
            <person name="de Sousa M.V."/>
            <person name="Ribeiro J.M.C."/>
            <person name="de Santana J.M."/>
        </authorList>
    </citation>
    <scope>NUCLEOTIDE SEQUENCE</scope>
    <source>
        <strain evidence="6">Santander</strain>
        <tissue evidence="6">Salivary glands</tissue>
    </source>
</reference>
<sequence length="251" mass="28338">MSEFDVVKGLANVYSRINAVCRKNGLDFTPRLVAVSKIKPKELIISAYEQGQRNFGENYIQELSEKSNDTEILEKCKEIKWHFIGNIQRNKVNKLVSSPGLYLVETVDNEKLATALDTAWQKLQKEEPLRVMVQVNTSDEEEKGGCEPEKSCDLVEFIIKSCPSLKFVGLMTIGIFGYDISNGPNPDFLALRRCRDNVCSKLNFNTKNIEMSMGMSDDFEHAIELGSTSVRVGTAIFGHREQKKKKSESDN</sequence>
<feature type="domain" description="Alanine racemase N-terminal" evidence="5">
    <location>
        <begin position="31"/>
        <end position="240"/>
    </location>
</feature>
<evidence type="ECO:0000259" key="5">
    <source>
        <dbReference type="Pfam" id="PF01168"/>
    </source>
</evidence>
<dbReference type="PIRSF" id="PIRSF004848">
    <property type="entry name" value="YBL036c_PLPDEIII"/>
    <property type="match status" value="1"/>
</dbReference>
<protein>
    <recommendedName>
        <fullName evidence="2">Pyridoxal phosphate homeostasis protein</fullName>
        <shortName evidence="2">PLP homeostasis protein</shortName>
    </recommendedName>
</protein>
<dbReference type="CDD" id="cd06822">
    <property type="entry name" value="PLPDE_III_YBL036c_euk"/>
    <property type="match status" value="1"/>
</dbReference>
<comment type="cofactor">
    <cofactor evidence="3">
        <name>pyridoxal 5'-phosphate</name>
        <dbReference type="ChEBI" id="CHEBI:597326"/>
    </cofactor>
</comment>
<evidence type="ECO:0000256" key="4">
    <source>
        <dbReference type="RuleBase" id="RU004514"/>
    </source>
</evidence>
<proteinExistence type="inferred from homology"/>
<evidence type="ECO:0000256" key="3">
    <source>
        <dbReference type="PIRSR" id="PIRSR004848-1"/>
    </source>
</evidence>
<dbReference type="FunFam" id="3.20.20.10:FF:000007">
    <property type="entry name" value="Pyridoxal phosphate homeostasis protein"/>
    <property type="match status" value="1"/>
</dbReference>
<name>A0A0V0G6C1_TRIDM</name>
<dbReference type="SUPFAM" id="SSF51419">
    <property type="entry name" value="PLP-binding barrel"/>
    <property type="match status" value="1"/>
</dbReference>
<dbReference type="GO" id="GO:0030170">
    <property type="term" value="F:pyridoxal phosphate binding"/>
    <property type="evidence" value="ECO:0007669"/>
    <property type="project" value="UniProtKB-UniRule"/>
</dbReference>
<accession>A0A0V0G6C1</accession>
<dbReference type="InterPro" id="IPR029066">
    <property type="entry name" value="PLP-binding_barrel"/>
</dbReference>
<keyword evidence="1 2" id="KW-0663">Pyridoxal phosphate</keyword>
<organism evidence="6">
    <name type="scientific">Triatoma dimidiata</name>
    <name type="common">Kissing bug</name>
    <name type="synonym">Meccus dimidiatus</name>
    <dbReference type="NCBI Taxonomy" id="72491"/>
    <lineage>
        <taxon>Eukaryota</taxon>
        <taxon>Metazoa</taxon>
        <taxon>Ecdysozoa</taxon>
        <taxon>Arthropoda</taxon>
        <taxon>Hexapoda</taxon>
        <taxon>Insecta</taxon>
        <taxon>Pterygota</taxon>
        <taxon>Neoptera</taxon>
        <taxon>Paraneoptera</taxon>
        <taxon>Hemiptera</taxon>
        <taxon>Heteroptera</taxon>
        <taxon>Panheteroptera</taxon>
        <taxon>Cimicomorpha</taxon>
        <taxon>Reduviidae</taxon>
        <taxon>Triatominae</taxon>
        <taxon>Triatoma</taxon>
    </lineage>
</organism>
<dbReference type="Pfam" id="PF01168">
    <property type="entry name" value="Ala_racemase_N"/>
    <property type="match status" value="1"/>
</dbReference>
<dbReference type="NCBIfam" id="TIGR00044">
    <property type="entry name" value="YggS family pyridoxal phosphate-dependent enzyme"/>
    <property type="match status" value="1"/>
</dbReference>
<feature type="modified residue" description="N6-(pyridoxal phosphate)lysine" evidence="2 3">
    <location>
        <position position="37"/>
    </location>
</feature>
<dbReference type="AlphaFoldDB" id="A0A0V0G6C1"/>
<dbReference type="InterPro" id="IPR001608">
    <property type="entry name" value="Ala_racemase_N"/>
</dbReference>
<evidence type="ECO:0000256" key="2">
    <source>
        <dbReference type="HAMAP-Rule" id="MF_03225"/>
    </source>
</evidence>